<gene>
    <name evidence="1" type="ORF">AU467_21260</name>
</gene>
<dbReference type="EMBL" id="LPWA01000105">
    <property type="protein sequence ID" value="KUM26469.1"/>
    <property type="molecule type" value="Genomic_DNA"/>
</dbReference>
<dbReference type="Gene3D" id="1.10.10.10">
    <property type="entry name" value="Winged helix-like DNA-binding domain superfamily/Winged helix DNA-binding domain"/>
    <property type="match status" value="1"/>
</dbReference>
<reference evidence="1 2" key="1">
    <citation type="submission" date="2015-12" db="EMBL/GenBank/DDBJ databases">
        <title>Draft genome sequence of Mesorhizobium sp. UFLA 01-765, a multitolerant efficient symbiont and plant-growth promoting strain isolated from Zn-mining soil using Leucaena leucocephala as a trap plant.</title>
        <authorList>
            <person name="Rangel W.M."/>
            <person name="Thijs S."/>
            <person name="Longatti S.M."/>
            <person name="Moreira F.M."/>
            <person name="Weyens N."/>
            <person name="Vangronsveld J."/>
            <person name="Van Hamme J.D."/>
            <person name="Bottos E.M."/>
            <person name="Rineau F."/>
        </authorList>
    </citation>
    <scope>NUCLEOTIDE SEQUENCE [LARGE SCALE GENOMIC DNA]</scope>
    <source>
        <strain evidence="1 2">UFLA 01-765</strain>
    </source>
</reference>
<evidence type="ECO:0008006" key="3">
    <source>
        <dbReference type="Google" id="ProtNLM"/>
    </source>
</evidence>
<name>A0A101KT17_RHILI</name>
<sequence>MQADRSGRPAPPPSLVAALASEPRLVAKHPALGDFLRSRWADAAFMTAAGMAEATGLPTTTLIRLLALLGFPSFRSFRDAMRAQLRSR</sequence>
<evidence type="ECO:0000313" key="2">
    <source>
        <dbReference type="Proteomes" id="UP000053176"/>
    </source>
</evidence>
<dbReference type="AlphaFoldDB" id="A0A101KT17"/>
<evidence type="ECO:0000313" key="1">
    <source>
        <dbReference type="EMBL" id="KUM26469.1"/>
    </source>
</evidence>
<comment type="caution">
    <text evidence="1">The sequence shown here is derived from an EMBL/GenBank/DDBJ whole genome shotgun (WGS) entry which is preliminary data.</text>
</comment>
<organism evidence="1 2">
    <name type="scientific">Rhizobium loti</name>
    <name type="common">Mesorhizobium loti</name>
    <dbReference type="NCBI Taxonomy" id="381"/>
    <lineage>
        <taxon>Bacteria</taxon>
        <taxon>Pseudomonadati</taxon>
        <taxon>Pseudomonadota</taxon>
        <taxon>Alphaproteobacteria</taxon>
        <taxon>Hyphomicrobiales</taxon>
        <taxon>Phyllobacteriaceae</taxon>
        <taxon>Mesorhizobium</taxon>
    </lineage>
</organism>
<proteinExistence type="predicted"/>
<dbReference type="Proteomes" id="UP000053176">
    <property type="component" value="Unassembled WGS sequence"/>
</dbReference>
<dbReference type="InterPro" id="IPR036388">
    <property type="entry name" value="WH-like_DNA-bd_sf"/>
</dbReference>
<dbReference type="InterPro" id="IPR009057">
    <property type="entry name" value="Homeodomain-like_sf"/>
</dbReference>
<protein>
    <recommendedName>
        <fullName evidence="3">HTH rpiR-type domain-containing protein</fullName>
    </recommendedName>
</protein>
<dbReference type="SUPFAM" id="SSF46689">
    <property type="entry name" value="Homeodomain-like"/>
    <property type="match status" value="1"/>
</dbReference>
<accession>A0A101KT17</accession>